<name>A0ABW5PBB3_9BACL</name>
<accession>A0ABW5PBB3</accession>
<gene>
    <name evidence="1" type="ORF">ACFSUF_03870</name>
</gene>
<keyword evidence="2" id="KW-1185">Reference proteome</keyword>
<protein>
    <recommendedName>
        <fullName evidence="3">Glyoxalase</fullName>
    </recommendedName>
</protein>
<evidence type="ECO:0000313" key="1">
    <source>
        <dbReference type="EMBL" id="MFD2611557.1"/>
    </source>
</evidence>
<proteinExistence type="predicted"/>
<comment type="caution">
    <text evidence="1">The sequence shown here is derived from an EMBL/GenBank/DDBJ whole genome shotgun (WGS) entry which is preliminary data.</text>
</comment>
<organism evidence="1 2">
    <name type="scientific">Paenibacillus gansuensis</name>
    <dbReference type="NCBI Taxonomy" id="306542"/>
    <lineage>
        <taxon>Bacteria</taxon>
        <taxon>Bacillati</taxon>
        <taxon>Bacillota</taxon>
        <taxon>Bacilli</taxon>
        <taxon>Bacillales</taxon>
        <taxon>Paenibacillaceae</taxon>
        <taxon>Paenibacillus</taxon>
    </lineage>
</organism>
<evidence type="ECO:0008006" key="3">
    <source>
        <dbReference type="Google" id="ProtNLM"/>
    </source>
</evidence>
<dbReference type="Proteomes" id="UP001597541">
    <property type="component" value="Unassembled WGS sequence"/>
</dbReference>
<reference evidence="2" key="1">
    <citation type="journal article" date="2019" name="Int. J. Syst. Evol. Microbiol.">
        <title>The Global Catalogue of Microorganisms (GCM) 10K type strain sequencing project: providing services to taxonomists for standard genome sequencing and annotation.</title>
        <authorList>
            <consortium name="The Broad Institute Genomics Platform"/>
            <consortium name="The Broad Institute Genome Sequencing Center for Infectious Disease"/>
            <person name="Wu L."/>
            <person name="Ma J."/>
        </authorList>
    </citation>
    <scope>NUCLEOTIDE SEQUENCE [LARGE SCALE GENOMIC DNA]</scope>
    <source>
        <strain evidence="2">KCTC 3950</strain>
    </source>
</reference>
<dbReference type="EMBL" id="JBHUME010000003">
    <property type="protein sequence ID" value="MFD2611557.1"/>
    <property type="molecule type" value="Genomic_DNA"/>
</dbReference>
<dbReference type="RefSeq" id="WP_377600341.1">
    <property type="nucleotide sequence ID" value="NZ_JBHUME010000003.1"/>
</dbReference>
<sequence length="121" mass="13822">MSQQFSIIRINTVAKYDRHDAIDDAKSVIVSSGGWSTDFRMFSNNSICLQFEIEPTDAVHLYPSILQTRLILMDESREALEELSKFLQTGHPGMNRDIRGTLQVTFIHDEPDLIIEVPLEL</sequence>
<evidence type="ECO:0000313" key="2">
    <source>
        <dbReference type="Proteomes" id="UP001597541"/>
    </source>
</evidence>